<dbReference type="InterPro" id="IPR006837">
    <property type="entry name" value="Divergent_DAC"/>
</dbReference>
<feature type="compositionally biased region" description="Pro residues" evidence="1">
    <location>
        <begin position="217"/>
        <end position="230"/>
    </location>
</feature>
<feature type="region of interest" description="Disordered" evidence="1">
    <location>
        <begin position="213"/>
        <end position="266"/>
    </location>
</feature>
<dbReference type="PANTHER" id="PTHR30105">
    <property type="entry name" value="UNCHARACTERIZED YIBQ-RELATED"/>
    <property type="match status" value="1"/>
</dbReference>
<comment type="caution">
    <text evidence="2">The sequence shown here is derived from an EMBL/GenBank/DDBJ whole genome shotgun (WGS) entry which is preliminary data.</text>
</comment>
<dbReference type="EMBL" id="JACIGK010000024">
    <property type="protein sequence ID" value="MBB4267253.1"/>
    <property type="molecule type" value="Genomic_DNA"/>
</dbReference>
<evidence type="ECO:0000313" key="3">
    <source>
        <dbReference type="Proteomes" id="UP000554286"/>
    </source>
</evidence>
<reference evidence="2 3" key="1">
    <citation type="submission" date="2020-08" db="EMBL/GenBank/DDBJ databases">
        <title>Genome sequencing of Purple Non-Sulfur Bacteria from various extreme environments.</title>
        <authorList>
            <person name="Mayer M."/>
        </authorList>
    </citation>
    <scope>NUCLEOTIDE SEQUENCE [LARGE SCALE GENOMIC DNA]</scope>
    <source>
        <strain evidence="2 3">JA131</strain>
    </source>
</reference>
<name>A0A7W6RG43_9PROT</name>
<proteinExistence type="predicted"/>
<dbReference type="Pfam" id="PF04748">
    <property type="entry name" value="Polysacc_deac_2"/>
    <property type="match status" value="1"/>
</dbReference>
<protein>
    <recommendedName>
        <fullName evidence="4">Divergent polysaccharide deacetylase family protein</fullName>
    </recommendedName>
</protein>
<keyword evidence="3" id="KW-1185">Reference proteome</keyword>
<dbReference type="AlphaFoldDB" id="A0A7W6RG43"/>
<dbReference type="CDD" id="cd10936">
    <property type="entry name" value="CE4_DAC2"/>
    <property type="match status" value="1"/>
</dbReference>
<feature type="compositionally biased region" description="Low complexity" evidence="1">
    <location>
        <begin position="21"/>
        <end position="35"/>
    </location>
</feature>
<dbReference type="GO" id="GO:0005975">
    <property type="term" value="P:carbohydrate metabolic process"/>
    <property type="evidence" value="ECO:0007669"/>
    <property type="project" value="InterPro"/>
</dbReference>
<dbReference type="Proteomes" id="UP000554286">
    <property type="component" value="Unassembled WGS sequence"/>
</dbReference>
<accession>A0A7W6RG43</accession>
<dbReference type="Gene3D" id="3.20.20.370">
    <property type="entry name" value="Glycoside hydrolase/deacetylase"/>
    <property type="match status" value="1"/>
</dbReference>
<dbReference type="InterPro" id="IPR011330">
    <property type="entry name" value="Glyco_hydro/deAcase_b/a-brl"/>
</dbReference>
<feature type="region of interest" description="Disordered" evidence="1">
    <location>
        <begin position="1"/>
        <end position="96"/>
    </location>
</feature>
<dbReference type="PANTHER" id="PTHR30105:SF2">
    <property type="entry name" value="DIVERGENT POLYSACCHARIDE DEACETYLASE SUPERFAMILY"/>
    <property type="match status" value="1"/>
</dbReference>
<evidence type="ECO:0008006" key="4">
    <source>
        <dbReference type="Google" id="ProtNLM"/>
    </source>
</evidence>
<dbReference type="RefSeq" id="WP_184046483.1">
    <property type="nucleotide sequence ID" value="NZ_JACIGK010000024.1"/>
</dbReference>
<sequence>MASGGRTGKRGGSPASGTGKAGARPSRSSAARPGGSKTGGSKTRAAGARAPAKTATTAGKGTRTDRARPAWTKSRPKGGRRAPGGRGAGTPPPISRRAILGGTALFAVGAALGLHLRRWETQGRETGLISSAASGDHAIDAPSPRPPGTVTMADMPDAASVTIDLPMAEGASPEVLAAPLRPARVMRPDQTVLAGHPAADSAAALPRVPAWLSSLGPAPPTPAPPGAPPRPGHKPAEGHVVRAPGSASTAVATVPSSHGARRPVPATPRGPLWLANALAIADPGARPMVTVVIDDLGLDHRRTARVAALPGPLTLSFMSYAGELPAQTAAGRRAGHELMLHMPMQPSSARVNPGPGALMVGQSADEIRRRLDGALRGFAGYVGLNNHMGSRFTANPAGMGVVMDEVRRRQLLFLDSRTTGGSVAPGLAARAGVPFIERSIFLDHDPGRATVDRQLAQLERVAARHGHAIAIGHPRDATIAGLSAWLGPAQARGLALVPASAIPRFARLT</sequence>
<organism evidence="2 3">
    <name type="scientific">Roseospira visakhapatnamensis</name>
    <dbReference type="NCBI Taxonomy" id="390880"/>
    <lineage>
        <taxon>Bacteria</taxon>
        <taxon>Pseudomonadati</taxon>
        <taxon>Pseudomonadota</taxon>
        <taxon>Alphaproteobacteria</taxon>
        <taxon>Rhodospirillales</taxon>
        <taxon>Rhodospirillaceae</taxon>
        <taxon>Roseospira</taxon>
    </lineage>
</organism>
<gene>
    <name evidence="2" type="ORF">GGD89_002894</name>
</gene>
<evidence type="ECO:0000256" key="1">
    <source>
        <dbReference type="SAM" id="MobiDB-lite"/>
    </source>
</evidence>
<feature type="compositionally biased region" description="Low complexity" evidence="1">
    <location>
        <begin position="42"/>
        <end position="61"/>
    </location>
</feature>
<dbReference type="SUPFAM" id="SSF88713">
    <property type="entry name" value="Glycoside hydrolase/deacetylase"/>
    <property type="match status" value="1"/>
</dbReference>
<feature type="compositionally biased region" description="Low complexity" evidence="1">
    <location>
        <begin position="246"/>
        <end position="257"/>
    </location>
</feature>
<evidence type="ECO:0000313" key="2">
    <source>
        <dbReference type="EMBL" id="MBB4267253.1"/>
    </source>
</evidence>